<keyword evidence="1" id="KW-0812">Transmembrane</keyword>
<organism evidence="2 3">
    <name type="scientific">Marinobacter vinifirmus</name>
    <dbReference type="NCBI Taxonomy" id="355591"/>
    <lineage>
        <taxon>Bacteria</taxon>
        <taxon>Pseudomonadati</taxon>
        <taxon>Pseudomonadota</taxon>
        <taxon>Gammaproteobacteria</taxon>
        <taxon>Pseudomonadales</taxon>
        <taxon>Marinobacteraceae</taxon>
        <taxon>Marinobacter</taxon>
    </lineage>
</organism>
<dbReference type="EMBL" id="VMRX01000013">
    <property type="protein sequence ID" value="TVT34531.1"/>
    <property type="molecule type" value="Genomic_DNA"/>
</dbReference>
<dbReference type="RefSeq" id="WP_273133013.1">
    <property type="nucleotide sequence ID" value="NZ_VMRX01000013.1"/>
</dbReference>
<dbReference type="Proteomes" id="UP000319142">
    <property type="component" value="Unassembled WGS sequence"/>
</dbReference>
<proteinExistence type="predicted"/>
<evidence type="ECO:0000313" key="3">
    <source>
        <dbReference type="Proteomes" id="UP000319142"/>
    </source>
</evidence>
<comment type="caution">
    <text evidence="2">The sequence shown here is derived from an EMBL/GenBank/DDBJ whole genome shotgun (WGS) entry which is preliminary data.</text>
</comment>
<accession>A0A558BDE9</accession>
<evidence type="ECO:0000313" key="2">
    <source>
        <dbReference type="EMBL" id="TVT34531.1"/>
    </source>
</evidence>
<keyword evidence="1" id="KW-0472">Membrane</keyword>
<protein>
    <submittedName>
        <fullName evidence="2">FixH family protein</fullName>
    </submittedName>
</protein>
<keyword evidence="1" id="KW-1133">Transmembrane helix</keyword>
<dbReference type="AlphaFoldDB" id="A0A558BDE9"/>
<dbReference type="InterPro" id="IPR008620">
    <property type="entry name" value="FixH"/>
</dbReference>
<gene>
    <name evidence="2" type="ORF">FHK81_05880</name>
</gene>
<feature type="transmembrane region" description="Helical" evidence="1">
    <location>
        <begin position="15"/>
        <end position="36"/>
    </location>
</feature>
<name>A0A558BDE9_9GAMM</name>
<dbReference type="Pfam" id="PF05751">
    <property type="entry name" value="FixH"/>
    <property type="match status" value="1"/>
</dbReference>
<reference evidence="2 3" key="1">
    <citation type="submission" date="2019-07" db="EMBL/GenBank/DDBJ databases">
        <title>The pathways for chlorine oxyanion respiration interact through the shared metabolite chlorate.</title>
        <authorList>
            <person name="Barnum T.P."/>
            <person name="Cheng Y."/>
            <person name="Hill K.A."/>
            <person name="Lucas L.N."/>
            <person name="Carlson H.K."/>
            <person name="Coates J.D."/>
        </authorList>
    </citation>
    <scope>NUCLEOTIDE SEQUENCE [LARGE SCALE GENOMIC DNA]</scope>
    <source>
        <strain evidence="2">UCB</strain>
    </source>
</reference>
<sequence length="171" mass="19121">MTDNAPVAPWYRQPWFWFLTIFPLASVMWGITTLVVSSSLDNSMVSDDYSKEGRGINMSIARDERAAELQLAGELSLQDKSATLMLDTADGAADYPYLVFNLYHPTLSGQDKTVQFTRVAPGEYRGQLFEQVSGRWYYDLQGPDNDWRVKGEVRLPSSSPITIDAKGNAQG</sequence>
<evidence type="ECO:0000256" key="1">
    <source>
        <dbReference type="SAM" id="Phobius"/>
    </source>
</evidence>